<dbReference type="Proteomes" id="UP001303046">
    <property type="component" value="Unassembled WGS sequence"/>
</dbReference>
<reference evidence="2 3" key="1">
    <citation type="submission" date="2023-08" db="EMBL/GenBank/DDBJ databases">
        <title>A Necator americanus chromosomal reference genome.</title>
        <authorList>
            <person name="Ilik V."/>
            <person name="Petrzelkova K.J."/>
            <person name="Pardy F."/>
            <person name="Fuh T."/>
            <person name="Niatou-Singa F.S."/>
            <person name="Gouil Q."/>
            <person name="Baker L."/>
            <person name="Ritchie M.E."/>
            <person name="Jex A.R."/>
            <person name="Gazzola D."/>
            <person name="Li H."/>
            <person name="Toshio Fujiwara R."/>
            <person name="Zhan B."/>
            <person name="Aroian R.V."/>
            <person name="Pafco B."/>
            <person name="Schwarz E.M."/>
        </authorList>
    </citation>
    <scope>NUCLEOTIDE SEQUENCE [LARGE SCALE GENOMIC DNA]</scope>
    <source>
        <strain evidence="2 3">Aroian</strain>
        <tissue evidence="2">Whole animal</tissue>
    </source>
</reference>
<gene>
    <name evidence="2" type="primary">Necator_chrII.g8510</name>
    <name evidence="2" type="ORF">RB195_020716</name>
</gene>
<evidence type="ECO:0000313" key="3">
    <source>
        <dbReference type="Proteomes" id="UP001303046"/>
    </source>
</evidence>
<sequence>MHFSGGGEGGGGGGGGDGQRILLDSAQNRIETYFFGGNFIALPLDWVTFFDVEFEANLIYVYISNVEMQRLHCWLDQLTLRRSRNRDATGARRSVSQSVAPSCRLNMESKSKQHTAELKPVNVPLITSTITTTTTAAAAAAAAAPPPAMARKLETGSFARRRGIRTNPWLYGENSLRNSSTFRAEPPALAQSLDRHRYLPPTTLLGVKSLEESTCSSGYGSQDCSPDSSVHLPSWQTASSPFADEPIDDGCFLEETSSFSTYDNVCDDDEHIYHELELCCRAPERSYSSEQLSSLDDSRSSSPLYARPDSPIYAQPWTHYQLVPKHRIPNVIFAQRNPNLKPLTVRNQSFRRMLPEIHSDYAKPYAVSTSMTYLDRTNSFVYPGSYFSKVSNMHVYEEPRKEKEEPMEETEEEFLTELDAQIAELQLRSDELRSIVEKARLRRNVNWLRPPMECTFELSI</sequence>
<organism evidence="2 3">
    <name type="scientific">Necator americanus</name>
    <name type="common">Human hookworm</name>
    <dbReference type="NCBI Taxonomy" id="51031"/>
    <lineage>
        <taxon>Eukaryota</taxon>
        <taxon>Metazoa</taxon>
        <taxon>Ecdysozoa</taxon>
        <taxon>Nematoda</taxon>
        <taxon>Chromadorea</taxon>
        <taxon>Rhabditida</taxon>
        <taxon>Rhabditina</taxon>
        <taxon>Rhabditomorpha</taxon>
        <taxon>Strongyloidea</taxon>
        <taxon>Ancylostomatidae</taxon>
        <taxon>Bunostominae</taxon>
        <taxon>Necator</taxon>
    </lineage>
</organism>
<keyword evidence="1" id="KW-0175">Coiled coil</keyword>
<evidence type="ECO:0000256" key="1">
    <source>
        <dbReference type="SAM" id="Coils"/>
    </source>
</evidence>
<keyword evidence="3" id="KW-1185">Reference proteome</keyword>
<feature type="coiled-coil region" evidence="1">
    <location>
        <begin position="415"/>
        <end position="442"/>
    </location>
</feature>
<protein>
    <submittedName>
        <fullName evidence="2">Uncharacterized protein</fullName>
    </submittedName>
</protein>
<proteinExistence type="predicted"/>
<dbReference type="EMBL" id="JAVFWL010000002">
    <property type="protein sequence ID" value="KAK6738774.1"/>
    <property type="molecule type" value="Genomic_DNA"/>
</dbReference>
<comment type="caution">
    <text evidence="2">The sequence shown here is derived from an EMBL/GenBank/DDBJ whole genome shotgun (WGS) entry which is preliminary data.</text>
</comment>
<evidence type="ECO:0000313" key="2">
    <source>
        <dbReference type="EMBL" id="KAK6738774.1"/>
    </source>
</evidence>
<name>A0ABR1CK61_NECAM</name>
<accession>A0ABR1CK61</accession>